<proteinExistence type="predicted"/>
<dbReference type="RefSeq" id="WP_126701519.1">
    <property type="nucleotide sequence ID" value="NZ_RWKW01000075.1"/>
</dbReference>
<evidence type="ECO:0000313" key="2">
    <source>
        <dbReference type="Proteomes" id="UP000278398"/>
    </source>
</evidence>
<sequence length="270" mass="29676">MASLVDNAMAAALAGETRDDSTFGDYASLFGFCRSAVMQEGRLLEDSIALAVRRNPDLMLLPPKPMPIVPAAQEMLKRTPSDEIKGIRFPSRVHATESYRPDLFVVNRAKHSGLILDIKRSLPSYRPQEIDRLRFRMLSVAAIASEWIAENRGPLLVSVETAIVDGADELSDHERGVFRLSQIDELLGTEGTAGFVEQVREGFSRRVQEELERRCKTVLGLPLEGKSTSAALNPLAQPDEVSPLGGEVIGIRAAGPTERRFGYAQRPGLH</sequence>
<organism evidence="1 2">
    <name type="scientific">Aquibium carbonis</name>
    <dbReference type="NCBI Taxonomy" id="2495581"/>
    <lineage>
        <taxon>Bacteria</taxon>
        <taxon>Pseudomonadati</taxon>
        <taxon>Pseudomonadota</taxon>
        <taxon>Alphaproteobacteria</taxon>
        <taxon>Hyphomicrobiales</taxon>
        <taxon>Phyllobacteriaceae</taxon>
        <taxon>Aquibium</taxon>
    </lineage>
</organism>
<dbReference type="AlphaFoldDB" id="A0A3R9Y7B5"/>
<name>A0A3R9Y7B5_9HYPH</name>
<protein>
    <submittedName>
        <fullName evidence="1">Uncharacterized protein</fullName>
    </submittedName>
</protein>
<keyword evidence="2" id="KW-1185">Reference proteome</keyword>
<evidence type="ECO:0000313" key="1">
    <source>
        <dbReference type="EMBL" id="RST84783.1"/>
    </source>
</evidence>
<gene>
    <name evidence="1" type="ORF">EJC49_19015</name>
</gene>
<dbReference type="Proteomes" id="UP000278398">
    <property type="component" value="Unassembled WGS sequence"/>
</dbReference>
<dbReference type="EMBL" id="RWKW01000075">
    <property type="protein sequence ID" value="RST84783.1"/>
    <property type="molecule type" value="Genomic_DNA"/>
</dbReference>
<dbReference type="OrthoDB" id="8072711at2"/>
<comment type="caution">
    <text evidence="1">The sequence shown here is derived from an EMBL/GenBank/DDBJ whole genome shotgun (WGS) entry which is preliminary data.</text>
</comment>
<reference evidence="1 2" key="1">
    <citation type="submission" date="2018-12" db="EMBL/GenBank/DDBJ databases">
        <title>Mesorhizobium carbonis sp. nov., isolated from coal mine water.</title>
        <authorList>
            <person name="Xin W."/>
            <person name="Xu Z."/>
            <person name="Xiang F."/>
            <person name="Zhang J."/>
            <person name="Xi L."/>
            <person name="Liu J."/>
        </authorList>
    </citation>
    <scope>NUCLEOTIDE SEQUENCE [LARGE SCALE GENOMIC DNA]</scope>
    <source>
        <strain evidence="1 2">B2.3</strain>
    </source>
</reference>
<accession>A0A3R9Y7B5</accession>